<protein>
    <submittedName>
        <fullName evidence="4">GNAT family N-acetyltransferase</fullName>
    </submittedName>
</protein>
<proteinExistence type="predicted"/>
<gene>
    <name evidence="4" type="ORF">P0Y48_12065</name>
</gene>
<evidence type="ECO:0000259" key="3">
    <source>
        <dbReference type="PROSITE" id="PS51186"/>
    </source>
</evidence>
<keyword evidence="2" id="KW-0012">Acyltransferase</keyword>
<name>A0AAJ5VZY2_9MICO</name>
<dbReference type="Gene3D" id="3.40.630.30">
    <property type="match status" value="1"/>
</dbReference>
<dbReference type="PANTHER" id="PTHR10545">
    <property type="entry name" value="DIAMINE N-ACETYLTRANSFERASE"/>
    <property type="match status" value="1"/>
</dbReference>
<dbReference type="Pfam" id="PF00583">
    <property type="entry name" value="Acetyltransf_1"/>
    <property type="match status" value="1"/>
</dbReference>
<dbReference type="GO" id="GO:0008080">
    <property type="term" value="F:N-acetyltransferase activity"/>
    <property type="evidence" value="ECO:0007669"/>
    <property type="project" value="TreeGrafter"/>
</dbReference>
<keyword evidence="1" id="KW-0808">Transferase</keyword>
<organism evidence="4 5">
    <name type="scientific">Candidatus Microbacterium phytovorans</name>
    <dbReference type="NCBI Taxonomy" id="3121374"/>
    <lineage>
        <taxon>Bacteria</taxon>
        <taxon>Bacillati</taxon>
        <taxon>Actinomycetota</taxon>
        <taxon>Actinomycetes</taxon>
        <taxon>Micrococcales</taxon>
        <taxon>Microbacteriaceae</taxon>
        <taxon>Microbacterium</taxon>
    </lineage>
</organism>
<dbReference type="InterPro" id="IPR000182">
    <property type="entry name" value="GNAT_dom"/>
</dbReference>
<dbReference type="PROSITE" id="PS51186">
    <property type="entry name" value="GNAT"/>
    <property type="match status" value="1"/>
</dbReference>
<evidence type="ECO:0000313" key="4">
    <source>
        <dbReference type="EMBL" id="WEK13182.1"/>
    </source>
</evidence>
<dbReference type="InterPro" id="IPR016181">
    <property type="entry name" value="Acyl_CoA_acyltransferase"/>
</dbReference>
<evidence type="ECO:0000256" key="1">
    <source>
        <dbReference type="ARBA" id="ARBA00022679"/>
    </source>
</evidence>
<feature type="domain" description="N-acetyltransferase" evidence="3">
    <location>
        <begin position="2"/>
        <end position="150"/>
    </location>
</feature>
<dbReference type="PANTHER" id="PTHR10545:SF42">
    <property type="entry name" value="ACETYLTRANSFERASE"/>
    <property type="match status" value="1"/>
</dbReference>
<evidence type="ECO:0000256" key="2">
    <source>
        <dbReference type="ARBA" id="ARBA00023315"/>
    </source>
</evidence>
<dbReference type="InterPro" id="IPR051016">
    <property type="entry name" value="Diverse_Substrate_AcTransf"/>
</dbReference>
<accession>A0AAJ5VZY2</accession>
<evidence type="ECO:0000313" key="5">
    <source>
        <dbReference type="Proteomes" id="UP001213972"/>
    </source>
</evidence>
<dbReference type="AlphaFoldDB" id="A0AAJ5VZY2"/>
<dbReference type="EMBL" id="CP119321">
    <property type="protein sequence ID" value="WEK13182.1"/>
    <property type="molecule type" value="Genomic_DNA"/>
</dbReference>
<sequence>MTRISALTAADRAHWQPMWDAYLTFYREDLPAEVTESTFARLTDAGGDIHGAVAWDDAGGAVGFVHWLEHPSTWSTSGYCYLEDLFVAPDGRRGGVGKALIDHVVGWAADRGREKVYWLTAEDNATARSLYDRVAHRTGFVHYEVATASE</sequence>
<reference evidence="4" key="1">
    <citation type="submission" date="2023-03" db="EMBL/GenBank/DDBJ databases">
        <title>Andean soil-derived lignocellulolytic bacterial consortium as a source of novel taxa and putative plastic-active enzymes.</title>
        <authorList>
            <person name="Diaz-Garcia L."/>
            <person name="Chuvochina M."/>
            <person name="Feuerriegel G."/>
            <person name="Bunk B."/>
            <person name="Sproer C."/>
            <person name="Streit W.R."/>
            <person name="Rodriguez L.M."/>
            <person name="Overmann J."/>
            <person name="Jimenez D.J."/>
        </authorList>
    </citation>
    <scope>NUCLEOTIDE SEQUENCE</scope>
    <source>
        <strain evidence="4">MAG 4610</strain>
    </source>
</reference>
<dbReference type="CDD" id="cd04301">
    <property type="entry name" value="NAT_SF"/>
    <property type="match status" value="1"/>
</dbReference>
<dbReference type="Proteomes" id="UP001213972">
    <property type="component" value="Chromosome"/>
</dbReference>
<dbReference type="SUPFAM" id="SSF55729">
    <property type="entry name" value="Acyl-CoA N-acyltransferases (Nat)"/>
    <property type="match status" value="1"/>
</dbReference>